<reference evidence="2" key="1">
    <citation type="submission" date="2018-08" db="EMBL/GenBank/DDBJ databases">
        <authorList>
            <consortium name="GenomeTrakr network: Whole genome sequencing for foodborne pathogen traceback"/>
        </authorList>
    </citation>
    <scope>NUCLEOTIDE SEQUENCE [LARGE SCALE GENOMIC DNA]</scope>
    <source>
        <strain evidence="2">CFSAN034428</strain>
    </source>
</reference>
<dbReference type="AlphaFoldDB" id="A0A402TR17"/>
<dbReference type="EMBL" id="RSTU01000035">
    <property type="protein sequence ID" value="MIT93428.1"/>
    <property type="molecule type" value="Genomic_DNA"/>
</dbReference>
<name>A0A402TR17_SALER</name>
<dbReference type="Proteomes" id="UP000839515">
    <property type="component" value="Unassembled WGS sequence"/>
</dbReference>
<dbReference type="RefSeq" id="WP_079955401.1">
    <property type="nucleotide sequence ID" value="NZ_MYVW01000011.1"/>
</dbReference>
<evidence type="ECO:0000313" key="2">
    <source>
        <dbReference type="EMBL" id="MIT93428.1"/>
    </source>
</evidence>
<feature type="chain" id="PRO_5030090735" evidence="1">
    <location>
        <begin position="24"/>
        <end position="101"/>
    </location>
</feature>
<gene>
    <name evidence="2" type="ORF">ATP91_24630</name>
</gene>
<comment type="caution">
    <text evidence="2">The sequence shown here is derived from an EMBL/GenBank/DDBJ whole genome shotgun (WGS) entry which is preliminary data.</text>
</comment>
<accession>A0A402TR17</accession>
<feature type="signal peptide" evidence="1">
    <location>
        <begin position="1"/>
        <end position="23"/>
    </location>
</feature>
<keyword evidence="1" id="KW-0732">Signal</keyword>
<sequence length="101" mass="10901">MKKTITVVALLCLLFGFSSSSFAADPCEVVLCMFGKATGNSGGSECSSAEKAFFKINSFKKHHRFNPAKTADMRKNFLGQCKAADPASITKIISKFGRIRG</sequence>
<protein>
    <submittedName>
        <fullName evidence="2">Conjugal transfer protein</fullName>
    </submittedName>
</protein>
<proteinExistence type="predicted"/>
<evidence type="ECO:0000256" key="1">
    <source>
        <dbReference type="SAM" id="SignalP"/>
    </source>
</evidence>
<organism evidence="2">
    <name type="scientific">Salmonella enterica</name>
    <name type="common">Salmonella choleraesuis</name>
    <dbReference type="NCBI Taxonomy" id="28901"/>
    <lineage>
        <taxon>Bacteria</taxon>
        <taxon>Pseudomonadati</taxon>
        <taxon>Pseudomonadota</taxon>
        <taxon>Gammaproteobacteria</taxon>
        <taxon>Enterobacterales</taxon>
        <taxon>Enterobacteriaceae</taxon>
        <taxon>Salmonella</taxon>
    </lineage>
</organism>